<dbReference type="Pfam" id="PF13148">
    <property type="entry name" value="DUF3987"/>
    <property type="match status" value="1"/>
</dbReference>
<accession>A0ABX5L473</accession>
<gene>
    <name evidence="2" type="ORF">CAY35_07500</name>
</gene>
<dbReference type="InterPro" id="IPR025048">
    <property type="entry name" value="DUF3987"/>
</dbReference>
<evidence type="ECO:0000256" key="1">
    <source>
        <dbReference type="SAM" id="Coils"/>
    </source>
</evidence>
<evidence type="ECO:0000313" key="2">
    <source>
        <dbReference type="EMBL" id="PWI27456.1"/>
    </source>
</evidence>
<dbReference type="EMBL" id="QFWG01000009">
    <property type="protein sequence ID" value="PWI27456.1"/>
    <property type="molecule type" value="Genomic_DNA"/>
</dbReference>
<proteinExistence type="predicted"/>
<evidence type="ECO:0008006" key="4">
    <source>
        <dbReference type="Google" id="ProtNLM"/>
    </source>
</evidence>
<reference evidence="2 3" key="1">
    <citation type="submission" date="2018-05" db="EMBL/GenBank/DDBJ databases">
        <title>Draft Genome Sequence of Arthrobacter cumminsii IME1328, Isolated from a Patient Who Suffered from Foot Ulcers in China.</title>
        <authorList>
            <person name="Li M."/>
            <person name="Jiang Z."/>
            <person name="Sun Q."/>
            <person name="Tong Y."/>
        </authorList>
    </citation>
    <scope>NUCLEOTIDE SEQUENCE [LARGE SCALE GENOMIC DNA]</scope>
    <source>
        <strain evidence="2 3">IME1328</strain>
    </source>
</reference>
<protein>
    <recommendedName>
        <fullName evidence="4">DUF3987 domain-containing protein</fullName>
    </recommendedName>
</protein>
<organism evidence="2 3">
    <name type="scientific">Pseudoglutamicibacter cumminsii</name>
    <dbReference type="NCBI Taxonomy" id="156979"/>
    <lineage>
        <taxon>Bacteria</taxon>
        <taxon>Bacillati</taxon>
        <taxon>Actinomycetota</taxon>
        <taxon>Actinomycetes</taxon>
        <taxon>Micrococcales</taxon>
        <taxon>Micrococcaceae</taxon>
        <taxon>Pseudoglutamicibacter</taxon>
    </lineage>
</organism>
<comment type="caution">
    <text evidence="2">The sequence shown here is derived from an EMBL/GenBank/DDBJ whole genome shotgun (WGS) entry which is preliminary data.</text>
</comment>
<evidence type="ECO:0000313" key="3">
    <source>
        <dbReference type="Proteomes" id="UP000245514"/>
    </source>
</evidence>
<keyword evidence="1" id="KW-0175">Coiled coil</keyword>
<sequence length="505" mass="56061">MTNPFIDDAGEWISWREPEPLNTSSKVPSFPTEWLPTRLGEFLKAVSAYIQVKDEMTGPAILGALSTAVQGRFIACRRNGSKEQVNLYTLIVSEPGTRKSPVEKAVTQPLRELEAELQEEAQVVVNRARRDRDLLERQVQTLLDKAKNGNAESEAEYRAASERLDNTPVPTMPRLITGEITPERVPDLASTNGQALAIIAAEGGVLGTFLGRYNGGTPNVDMLTAGYSGDAITIDRKGRDPVPTEGLALTLLIFLQPASLRDLFIKLGEGTQGVLERFLISVPSEVIGKRETDQRMPKELTDWYSQHLKAIATYCRKISERVELQLSDEAAERFRVFQDSIYPMTETGGVWSFDPLMKGWGAKLGGTTLRIAALLHVSHEIEKHGRVSSEISDEAMSAAEQIALYYAEQHKRVARIRKGKTELDDAERVLAVIKQNARPTVTARDIMRSSNLKVSHDALEVLRVLEEHGYLAETEQLRRPGRKSPVFAVNPRVLGTIESINLETP</sequence>
<name>A0ABX5L473_9MICC</name>
<keyword evidence="3" id="KW-1185">Reference proteome</keyword>
<feature type="coiled-coil region" evidence="1">
    <location>
        <begin position="118"/>
        <end position="163"/>
    </location>
</feature>
<dbReference type="RefSeq" id="WP_109304011.1">
    <property type="nucleotide sequence ID" value="NZ_QFWG01000009.1"/>
</dbReference>
<dbReference type="Proteomes" id="UP000245514">
    <property type="component" value="Unassembled WGS sequence"/>
</dbReference>